<feature type="domain" description="Small RNA 2'-O-methyltransferase Hen1 La-motif C-terminal" evidence="1">
    <location>
        <begin position="95"/>
        <end position="140"/>
    </location>
</feature>
<name>A0AAV5IPQ6_9ROSI</name>
<keyword evidence="3" id="KW-1185">Reference proteome</keyword>
<dbReference type="Pfam" id="PF21224">
    <property type="entry name" value="Hen1_LCD"/>
    <property type="match status" value="1"/>
</dbReference>
<accession>A0AAV5IPQ6</accession>
<dbReference type="Proteomes" id="UP001054252">
    <property type="component" value="Unassembled WGS sequence"/>
</dbReference>
<dbReference type="PROSITE" id="PS51257">
    <property type="entry name" value="PROKAR_LIPOPROTEIN"/>
    <property type="match status" value="1"/>
</dbReference>
<dbReference type="Pfam" id="PF18441">
    <property type="entry name" value="Hen1_Lam_C"/>
    <property type="match status" value="1"/>
</dbReference>
<comment type="caution">
    <text evidence="2">The sequence shown here is derived from an EMBL/GenBank/DDBJ whole genome shotgun (WGS) entry which is preliminary data.</text>
</comment>
<organism evidence="2 3">
    <name type="scientific">Rubroshorea leprosula</name>
    <dbReference type="NCBI Taxonomy" id="152421"/>
    <lineage>
        <taxon>Eukaryota</taxon>
        <taxon>Viridiplantae</taxon>
        <taxon>Streptophyta</taxon>
        <taxon>Embryophyta</taxon>
        <taxon>Tracheophyta</taxon>
        <taxon>Spermatophyta</taxon>
        <taxon>Magnoliopsida</taxon>
        <taxon>eudicotyledons</taxon>
        <taxon>Gunneridae</taxon>
        <taxon>Pentapetalae</taxon>
        <taxon>rosids</taxon>
        <taxon>malvids</taxon>
        <taxon>Malvales</taxon>
        <taxon>Dipterocarpaceae</taxon>
        <taxon>Rubroshorea</taxon>
    </lineage>
</organism>
<protein>
    <recommendedName>
        <fullName evidence="1">Small RNA 2'-O-methyltransferase Hen1 La-motif C-terminal domain-containing protein</fullName>
    </recommendedName>
</protein>
<evidence type="ECO:0000313" key="2">
    <source>
        <dbReference type="EMBL" id="GKV00204.1"/>
    </source>
</evidence>
<gene>
    <name evidence="2" type="ORF">SLEP1_g12936</name>
</gene>
<dbReference type="EMBL" id="BPVZ01000015">
    <property type="protein sequence ID" value="GKV00204.1"/>
    <property type="molecule type" value="Genomic_DNA"/>
</dbReference>
<sequence length="147" mass="16117">MALRRGGDLHGSVTVSVIASCVEKLTSLCKLINPKVESNSFLVISYILNAAARLSEFVVSSEGQLSIQKQNPYPPEVIESSITQESDALESMWTGAIHIPFMLEKAIEPVTLQVPSKGYHVDAIAQKIGLPDAKRLLASRYSETFIW</sequence>
<dbReference type="AlphaFoldDB" id="A0AAV5IPQ6"/>
<evidence type="ECO:0000259" key="1">
    <source>
        <dbReference type="Pfam" id="PF18441"/>
    </source>
</evidence>
<evidence type="ECO:0000313" key="3">
    <source>
        <dbReference type="Proteomes" id="UP001054252"/>
    </source>
</evidence>
<proteinExistence type="predicted"/>
<reference evidence="2 3" key="1">
    <citation type="journal article" date="2021" name="Commun. Biol.">
        <title>The genome of Shorea leprosula (Dipterocarpaceae) highlights the ecological relevance of drought in aseasonal tropical rainforests.</title>
        <authorList>
            <person name="Ng K.K.S."/>
            <person name="Kobayashi M.J."/>
            <person name="Fawcett J.A."/>
            <person name="Hatakeyama M."/>
            <person name="Paape T."/>
            <person name="Ng C.H."/>
            <person name="Ang C.C."/>
            <person name="Tnah L.H."/>
            <person name="Lee C.T."/>
            <person name="Nishiyama T."/>
            <person name="Sese J."/>
            <person name="O'Brien M.J."/>
            <person name="Copetti D."/>
            <person name="Mohd Noor M.I."/>
            <person name="Ong R.C."/>
            <person name="Putra M."/>
            <person name="Sireger I.Z."/>
            <person name="Indrioko S."/>
            <person name="Kosugi Y."/>
            <person name="Izuno A."/>
            <person name="Isagi Y."/>
            <person name="Lee S.L."/>
            <person name="Shimizu K.K."/>
        </authorList>
    </citation>
    <scope>NUCLEOTIDE SEQUENCE [LARGE SCALE GENOMIC DNA]</scope>
    <source>
        <strain evidence="2">214</strain>
    </source>
</reference>
<dbReference type="InterPro" id="IPR040813">
    <property type="entry name" value="Hen1_Lam_C"/>
</dbReference>